<feature type="transmembrane region" description="Helical" evidence="1">
    <location>
        <begin position="57"/>
        <end position="79"/>
    </location>
</feature>
<evidence type="ECO:0000313" key="3">
    <source>
        <dbReference type="Proteomes" id="UP001500037"/>
    </source>
</evidence>
<proteinExistence type="predicted"/>
<gene>
    <name evidence="2" type="ORF">GCM10009665_76660</name>
</gene>
<keyword evidence="1" id="KW-1133">Transmembrane helix</keyword>
<feature type="transmembrane region" description="Helical" evidence="1">
    <location>
        <begin position="85"/>
        <end position="105"/>
    </location>
</feature>
<comment type="caution">
    <text evidence="2">The sequence shown here is derived from an EMBL/GenBank/DDBJ whole genome shotgun (WGS) entry which is preliminary data.</text>
</comment>
<name>A0ABN1T8B9_9ACTN</name>
<reference evidence="2 3" key="1">
    <citation type="journal article" date="2019" name="Int. J. Syst. Evol. Microbiol.">
        <title>The Global Catalogue of Microorganisms (GCM) 10K type strain sequencing project: providing services to taxonomists for standard genome sequencing and annotation.</title>
        <authorList>
            <consortium name="The Broad Institute Genomics Platform"/>
            <consortium name="The Broad Institute Genome Sequencing Center for Infectious Disease"/>
            <person name="Wu L."/>
            <person name="Ma J."/>
        </authorList>
    </citation>
    <scope>NUCLEOTIDE SEQUENCE [LARGE SCALE GENOMIC DNA]</scope>
    <source>
        <strain evidence="2 3">JCM 13004</strain>
    </source>
</reference>
<dbReference type="Proteomes" id="UP001500037">
    <property type="component" value="Unassembled WGS sequence"/>
</dbReference>
<organism evidence="2 3">
    <name type="scientific">Kitasatospora nipponensis</name>
    <dbReference type="NCBI Taxonomy" id="258049"/>
    <lineage>
        <taxon>Bacteria</taxon>
        <taxon>Bacillati</taxon>
        <taxon>Actinomycetota</taxon>
        <taxon>Actinomycetes</taxon>
        <taxon>Kitasatosporales</taxon>
        <taxon>Streptomycetaceae</taxon>
        <taxon>Kitasatospora</taxon>
    </lineage>
</organism>
<dbReference type="EMBL" id="BAAALF010000327">
    <property type="protein sequence ID" value="GAA1069352.1"/>
    <property type="molecule type" value="Genomic_DNA"/>
</dbReference>
<feature type="transmembrane region" description="Helical" evidence="1">
    <location>
        <begin position="112"/>
        <end position="133"/>
    </location>
</feature>
<evidence type="ECO:0000313" key="2">
    <source>
        <dbReference type="EMBL" id="GAA1069352.1"/>
    </source>
</evidence>
<accession>A0ABN1T8B9</accession>
<sequence>MTSPTPRPTPHSAASPLPDGPLRALARAAWQLLLLAGLGSLALGAMILAWPKSTLHVVGVLFGIYLLVIGVVQLTAAFGTHLTSALRVMAFISGALCVLLGLVCFRGPAQSLLLLAFWIGIGWLFRGITQLVASLEDPAMPARGWHIFSGVVGIIGGVVVMVEPFGSLSVLTVFAGIWLVVMGLVEVVTALQVRHGSKALPPGA</sequence>
<dbReference type="PANTHER" id="PTHR34989">
    <property type="entry name" value="PROTEIN HDED"/>
    <property type="match status" value="1"/>
</dbReference>
<feature type="transmembrane region" description="Helical" evidence="1">
    <location>
        <begin position="145"/>
        <end position="162"/>
    </location>
</feature>
<protein>
    <submittedName>
        <fullName evidence="2">HdeD family acid-resistance protein</fullName>
    </submittedName>
</protein>
<feature type="transmembrane region" description="Helical" evidence="1">
    <location>
        <begin position="169"/>
        <end position="191"/>
    </location>
</feature>
<dbReference type="RefSeq" id="WP_344446925.1">
    <property type="nucleotide sequence ID" value="NZ_BAAALF010000327.1"/>
</dbReference>
<keyword evidence="1" id="KW-0812">Transmembrane</keyword>
<dbReference type="PANTHER" id="PTHR34989:SF1">
    <property type="entry name" value="PROTEIN HDED"/>
    <property type="match status" value="1"/>
</dbReference>
<feature type="transmembrane region" description="Helical" evidence="1">
    <location>
        <begin position="28"/>
        <end position="50"/>
    </location>
</feature>
<dbReference type="Pfam" id="PF03729">
    <property type="entry name" value="DUF308"/>
    <property type="match status" value="2"/>
</dbReference>
<dbReference type="InterPro" id="IPR052712">
    <property type="entry name" value="Acid_resist_chaperone_HdeD"/>
</dbReference>
<keyword evidence="3" id="KW-1185">Reference proteome</keyword>
<dbReference type="InterPro" id="IPR005325">
    <property type="entry name" value="DUF308_memb"/>
</dbReference>
<evidence type="ECO:0000256" key="1">
    <source>
        <dbReference type="SAM" id="Phobius"/>
    </source>
</evidence>
<keyword evidence="1" id="KW-0472">Membrane</keyword>